<evidence type="ECO:0000313" key="1">
    <source>
        <dbReference type="EMBL" id="CAF4849805.1"/>
    </source>
</evidence>
<proteinExistence type="predicted"/>
<organism evidence="1 2">
    <name type="scientific">Rotaria magnacalcarata</name>
    <dbReference type="NCBI Taxonomy" id="392030"/>
    <lineage>
        <taxon>Eukaryota</taxon>
        <taxon>Metazoa</taxon>
        <taxon>Spiralia</taxon>
        <taxon>Gnathifera</taxon>
        <taxon>Rotifera</taxon>
        <taxon>Eurotatoria</taxon>
        <taxon>Bdelloidea</taxon>
        <taxon>Philodinida</taxon>
        <taxon>Philodinidae</taxon>
        <taxon>Rotaria</taxon>
    </lineage>
</organism>
<protein>
    <submittedName>
        <fullName evidence="1">Uncharacterized protein</fullName>
    </submittedName>
</protein>
<comment type="caution">
    <text evidence="1">The sequence shown here is derived from an EMBL/GenBank/DDBJ whole genome shotgun (WGS) entry which is preliminary data.</text>
</comment>
<gene>
    <name evidence="1" type="ORF">BYL167_LOCUS50159</name>
</gene>
<name>A0A8S3BQD3_9BILA</name>
<sequence length="97" mass="11480">MEHMKYNVLLKLMHSTRDIYDRGEKLLLEESLVSLLHDSQKIETSFGLLENIYKQEFNIFNDFYILSKAIVEERFCDIWNSIDFQSLAKQATEANTN</sequence>
<reference evidence="1" key="1">
    <citation type="submission" date="2021-02" db="EMBL/GenBank/DDBJ databases">
        <authorList>
            <person name="Nowell W R."/>
        </authorList>
    </citation>
    <scope>NUCLEOTIDE SEQUENCE</scope>
</reference>
<accession>A0A8S3BQD3</accession>
<dbReference type="AlphaFoldDB" id="A0A8S3BQD3"/>
<evidence type="ECO:0000313" key="2">
    <source>
        <dbReference type="Proteomes" id="UP000681967"/>
    </source>
</evidence>
<dbReference type="EMBL" id="CAJOBH010152109">
    <property type="protein sequence ID" value="CAF4849805.1"/>
    <property type="molecule type" value="Genomic_DNA"/>
</dbReference>
<dbReference type="Proteomes" id="UP000681967">
    <property type="component" value="Unassembled WGS sequence"/>
</dbReference>